<dbReference type="EMBL" id="CBLU010000005">
    <property type="protein sequence ID" value="CDG03753.1"/>
    <property type="molecule type" value="Genomic_DNA"/>
</dbReference>
<reference evidence="1 2" key="1">
    <citation type="journal article" date="2013" name="Appl. Environ. Microbiol.">
        <title>The Carbohydrate Metabolism Signature of Lactococcus lactis Strain A12 Reveals Its Sourdough Ecosystem Origin.</title>
        <authorList>
            <person name="Passerini D."/>
            <person name="Coddeville M."/>
            <person name="Le Bourgeois P."/>
            <person name="Loubiere P."/>
            <person name="Ritzenthaler P."/>
            <person name="Fontagne-Faucher C."/>
            <person name="Daveran-Mingot M.L."/>
            <person name="Cocaign-Bousquet M."/>
        </authorList>
    </citation>
    <scope>NUCLEOTIDE SEQUENCE [LARGE SCALE GENOMIC DNA]</scope>
    <source>
        <strain evidence="1 2">A12</strain>
    </source>
</reference>
<comment type="caution">
    <text evidence="1">The sequence shown here is derived from an EMBL/GenBank/DDBJ whole genome shotgun (WGS) entry which is preliminary data.</text>
</comment>
<evidence type="ECO:0000313" key="1">
    <source>
        <dbReference type="EMBL" id="CDG03753.1"/>
    </source>
</evidence>
<dbReference type="RefSeq" id="WP_021721973.1">
    <property type="nucleotide sequence ID" value="NZ_CBLU010000005.1"/>
</dbReference>
<proteinExistence type="predicted"/>
<accession>S6EWK3</accession>
<sequence>MKLTFMNFGSEKGKHKTFEEPVSYQVLCQKLDSEHRGEEVMGKWFLTEIEGEGELVVACLPGALGRSVFDIQKELDFTASVFEEWENETLLIILVHAANLLSQSFDDFIWSGWRCLIAREDKAGIRDEIQELDPAWTVPIEYPNFDAKAQTFARLHPKQVSFVDDCYLFLA</sequence>
<dbReference type="Proteomes" id="UP000015361">
    <property type="component" value="Unassembled WGS sequence"/>
</dbReference>
<evidence type="ECO:0000313" key="2">
    <source>
        <dbReference type="Proteomes" id="UP000015361"/>
    </source>
</evidence>
<gene>
    <name evidence="1" type="ORF">O9U_11395</name>
</gene>
<name>S6EWK3_LACLL</name>
<protein>
    <submittedName>
        <fullName evidence="1">Uncharacterized protein</fullName>
    </submittedName>
</protein>
<organism evidence="1 2">
    <name type="scientific">Lactococcus lactis subsp. lactis A12</name>
    <dbReference type="NCBI Taxonomy" id="1137134"/>
    <lineage>
        <taxon>Bacteria</taxon>
        <taxon>Bacillati</taxon>
        <taxon>Bacillota</taxon>
        <taxon>Bacilli</taxon>
        <taxon>Lactobacillales</taxon>
        <taxon>Streptococcaceae</taxon>
        <taxon>Lactococcus</taxon>
    </lineage>
</organism>
<dbReference type="AlphaFoldDB" id="S6EWK3"/>